<feature type="signal peptide" evidence="2">
    <location>
        <begin position="1"/>
        <end position="37"/>
    </location>
</feature>
<keyword evidence="2" id="KW-0732">Signal</keyword>
<evidence type="ECO:0000313" key="4">
    <source>
        <dbReference type="Proteomes" id="UP000218427"/>
    </source>
</evidence>
<organism evidence="3 4">
    <name type="scientific">Microbulbifer flavimaris</name>
    <dbReference type="NCBI Taxonomy" id="1781068"/>
    <lineage>
        <taxon>Bacteria</taxon>
        <taxon>Pseudomonadati</taxon>
        <taxon>Pseudomonadota</taxon>
        <taxon>Gammaproteobacteria</taxon>
        <taxon>Cellvibrionales</taxon>
        <taxon>Microbulbiferaceae</taxon>
        <taxon>Microbulbifer</taxon>
    </lineage>
</organism>
<reference evidence="3" key="1">
    <citation type="submission" date="2017-08" db="EMBL/GenBank/DDBJ databases">
        <title>Microbulbifer marisrubri sp. nov., a halophilic alphaproteobacterium isolated from marine sediment of the Yellow Sea, China.</title>
        <authorList>
            <person name="Zhang G."/>
            <person name="Xiong Q."/>
        </authorList>
    </citation>
    <scope>NUCLEOTIDE SEQUENCE [LARGE SCALE GENOMIC DNA]</scope>
    <source>
        <strain evidence="3">WRN-8</strain>
    </source>
</reference>
<proteinExistence type="predicted"/>
<dbReference type="Gene3D" id="1.25.40.10">
    <property type="entry name" value="Tetratricopeptide repeat domain"/>
    <property type="match status" value="1"/>
</dbReference>
<evidence type="ECO:0008006" key="5">
    <source>
        <dbReference type="Google" id="ProtNLM"/>
    </source>
</evidence>
<dbReference type="EMBL" id="LRFG02000002">
    <property type="protein sequence ID" value="PCO05996.1"/>
    <property type="molecule type" value="Genomic_DNA"/>
</dbReference>
<keyword evidence="1" id="KW-0175">Coiled coil</keyword>
<evidence type="ECO:0000256" key="1">
    <source>
        <dbReference type="SAM" id="Coils"/>
    </source>
</evidence>
<sequence length="644" mass="71538">MARSLSPGARIMSFRHTLSGLALATAIGFSAGAPAQAAEKFQQAQDMPYGVALYDYFQGNYFDALSTLMVAERRGSIQTHSDNAALIEGGISLGFGLGDRAAELFQRQLELSANNPDKLAAQRALAWRRLAELSYRRSDWALSADQLQKSGIARQTPLAVNLALRENALDRAAELLDKEDDYPLAERVLGFLNLAAAHARAEHFSAAIPYYHRAAALAEDGAEDDRELAILRDRANIGAGYSFALQQQFEPALAEFRQVRLETPWAPRALLGLGWAASQAGQPDAAADAFLFLQQHHPHTAEAREALVALSHAYEQLNQPTAALAGYQRAEARLEKILADLKALEAQVSTQQFHVQAGADRQRYGWLQVVETPEFLRDHQQPLQRILESDRFQLRLSELRDLRQLSGVITAWQSKLPQFAQLISARGERRRDIVSSFNSAQYDQQLDIARARYRALADGLAEVKRKRDGLTLLAQTESETAELLEILEDAQQRLTALENSGKVREYQRQTVERARGLLLWQASQQYHHNLWQQQQALTALETELQRADKNADSTARTASLAPQLSELRGRVDTAAPQLARQQSRLLQAAGQIEASIRRDVLAELSRQRQQTVQYLAHSRLAIARLQDEALQGTAPTATPEASDG</sequence>
<gene>
    <name evidence="3" type="ORF">AWR36_008360</name>
</gene>
<dbReference type="Proteomes" id="UP000218427">
    <property type="component" value="Unassembled WGS sequence"/>
</dbReference>
<dbReference type="SMART" id="SM00028">
    <property type="entry name" value="TPR"/>
    <property type="match status" value="3"/>
</dbReference>
<dbReference type="InterPro" id="IPR019734">
    <property type="entry name" value="TPR_rpt"/>
</dbReference>
<evidence type="ECO:0000313" key="3">
    <source>
        <dbReference type="EMBL" id="PCO05996.1"/>
    </source>
</evidence>
<feature type="coiled-coil region" evidence="1">
    <location>
        <begin position="473"/>
        <end position="500"/>
    </location>
</feature>
<dbReference type="InterPro" id="IPR011990">
    <property type="entry name" value="TPR-like_helical_dom_sf"/>
</dbReference>
<feature type="chain" id="PRO_5046443910" description="Tetratricopeptide repeat protein" evidence="2">
    <location>
        <begin position="38"/>
        <end position="644"/>
    </location>
</feature>
<keyword evidence="4" id="KW-1185">Reference proteome</keyword>
<dbReference type="SUPFAM" id="SSF48452">
    <property type="entry name" value="TPR-like"/>
    <property type="match status" value="1"/>
</dbReference>
<name>A0ABX4I0Z9_9GAMM</name>
<accession>A0ABX4I0Z9</accession>
<comment type="caution">
    <text evidence="3">The sequence shown here is derived from an EMBL/GenBank/DDBJ whole genome shotgun (WGS) entry which is preliminary data.</text>
</comment>
<evidence type="ECO:0000256" key="2">
    <source>
        <dbReference type="SAM" id="SignalP"/>
    </source>
</evidence>
<protein>
    <recommendedName>
        <fullName evidence="5">Tetratricopeptide repeat protein</fullName>
    </recommendedName>
</protein>
<feature type="coiled-coil region" evidence="1">
    <location>
        <begin position="530"/>
        <end position="557"/>
    </location>
</feature>